<organism evidence="1 2">
    <name type="scientific">Microvirga lotononidis</name>
    <dbReference type="NCBI Taxonomy" id="864069"/>
    <lineage>
        <taxon>Bacteria</taxon>
        <taxon>Pseudomonadati</taxon>
        <taxon>Pseudomonadota</taxon>
        <taxon>Alphaproteobacteria</taxon>
        <taxon>Hyphomicrobiales</taxon>
        <taxon>Methylobacteriaceae</taxon>
        <taxon>Microvirga</taxon>
    </lineage>
</organism>
<keyword evidence="2" id="KW-1185">Reference proteome</keyword>
<name>I4Z3J5_9HYPH</name>
<reference evidence="1 2" key="1">
    <citation type="submission" date="2012-02" db="EMBL/GenBank/DDBJ databases">
        <title>Improved High-Quality Draft sequence of Microvirga sp. WSM3557.</title>
        <authorList>
            <consortium name="US DOE Joint Genome Institute"/>
            <person name="Lucas S."/>
            <person name="Han J."/>
            <person name="Lapidus A."/>
            <person name="Cheng J.-F."/>
            <person name="Goodwin L."/>
            <person name="Pitluck S."/>
            <person name="Peters L."/>
            <person name="Zhang X."/>
            <person name="Detter J.C."/>
            <person name="Han C."/>
            <person name="Tapia R."/>
            <person name="Land M."/>
            <person name="Hauser L."/>
            <person name="Kyrpides N."/>
            <person name="Ivanova N."/>
            <person name="Pagani I."/>
            <person name="Brau L."/>
            <person name="Yates R."/>
            <person name="O'Hara G."/>
            <person name="Rui T."/>
            <person name="Howieson J."/>
            <person name="Reeve W."/>
            <person name="Woyke T."/>
        </authorList>
    </citation>
    <scope>NUCLEOTIDE SEQUENCE [LARGE SCALE GENOMIC DNA]</scope>
    <source>
        <strain evidence="1 2">WSM3557</strain>
    </source>
</reference>
<evidence type="ECO:0000313" key="1">
    <source>
        <dbReference type="EMBL" id="EIM30787.1"/>
    </source>
</evidence>
<dbReference type="HOGENOM" id="CLU_2618063_0_0_5"/>
<dbReference type="EMBL" id="JH660635">
    <property type="protein sequence ID" value="EIM30787.1"/>
    <property type="molecule type" value="Genomic_DNA"/>
</dbReference>
<protein>
    <submittedName>
        <fullName evidence="1">Uncharacterized protein</fullName>
    </submittedName>
</protein>
<evidence type="ECO:0000313" key="2">
    <source>
        <dbReference type="Proteomes" id="UP000003947"/>
    </source>
</evidence>
<gene>
    <name evidence="1" type="ORF">MicloDRAFT_00003140</name>
</gene>
<dbReference type="PATRIC" id="fig|864069.3.peg.333"/>
<proteinExistence type="predicted"/>
<sequence>MRCWFAAINPHRRGDRADLIVVLIPHLNDDIAEIALRQMIRPDLGGRACRPQHGGVHAAELGALVVTQEVMPSRTSKK</sequence>
<dbReference type="AlphaFoldDB" id="I4Z3J5"/>
<accession>I4Z3J5</accession>
<dbReference type="Proteomes" id="UP000003947">
    <property type="component" value="Unassembled WGS sequence"/>
</dbReference>